<dbReference type="Gene3D" id="1.10.10.10">
    <property type="entry name" value="Winged helix-like DNA-binding domain superfamily/Winged helix DNA-binding domain"/>
    <property type="match status" value="1"/>
</dbReference>
<feature type="domain" description="DprA winged helix" evidence="3">
    <location>
        <begin position="315"/>
        <end position="356"/>
    </location>
</feature>
<reference evidence="4" key="1">
    <citation type="submission" date="2020-05" db="EMBL/GenBank/DDBJ databases">
        <authorList>
            <person name="Chiriac C."/>
            <person name="Salcher M."/>
            <person name="Ghai R."/>
            <person name="Kavagutti S V."/>
        </authorList>
    </citation>
    <scope>NUCLEOTIDE SEQUENCE</scope>
</reference>
<dbReference type="EMBL" id="CAEZTC010000002">
    <property type="protein sequence ID" value="CAB4548908.1"/>
    <property type="molecule type" value="Genomic_DNA"/>
</dbReference>
<dbReference type="InterPro" id="IPR057666">
    <property type="entry name" value="DrpA_SLOG"/>
</dbReference>
<protein>
    <submittedName>
        <fullName evidence="4">Unannotated protein</fullName>
    </submittedName>
</protein>
<evidence type="ECO:0000313" key="4">
    <source>
        <dbReference type="EMBL" id="CAB4548908.1"/>
    </source>
</evidence>
<sequence length="373" mass="40557">MLRARAMSHDVLPTWAYAAALASLPLQTPQRLRLLINLGDPTVTWTRIVSGDDVVQRVPKDVQRAWAGSSVESPQKMFEDCRRHHIDVTYCGAADYPETLMGDPFAPAVLFSRGDLSHLNNRRVGIIGTRHPTRSGARMAFRLGAALGGEEIAVVSGLARGIDVEAHTGVMSLQQMSVPPIAVVASGLDVVYPAEHKKIWEEIARDGLIISEAPPGTEPAPYRFPLRNRIIAALSEVLVVVESGHKGGSMITVREAMKRDVTVMAVPGSPEVRQSEGTTALLRDGCAPVGDVADILVALGLDTRRRHGWCDTREIPTQEEKHLLDAMGSAPRSIDELALTVALPVIDVAIMLGRLEAKQWASHTDGWWEALLH</sequence>
<dbReference type="AlphaFoldDB" id="A0A6J6CGD4"/>
<feature type="domain" description="Smf/DprA SLOG" evidence="2">
    <location>
        <begin position="90"/>
        <end position="298"/>
    </location>
</feature>
<dbReference type="Pfam" id="PF02481">
    <property type="entry name" value="DNA_processg_A"/>
    <property type="match status" value="1"/>
</dbReference>
<accession>A0A6J6CGD4</accession>
<dbReference type="InterPro" id="IPR041614">
    <property type="entry name" value="DprA_WH"/>
</dbReference>
<dbReference type="Pfam" id="PF17782">
    <property type="entry name" value="WHD_DprA"/>
    <property type="match status" value="1"/>
</dbReference>
<evidence type="ECO:0000259" key="3">
    <source>
        <dbReference type="Pfam" id="PF17782"/>
    </source>
</evidence>
<comment type="similarity">
    <text evidence="1">Belongs to the DprA/Smf family.</text>
</comment>
<name>A0A6J6CGD4_9ZZZZ</name>
<dbReference type="SUPFAM" id="SSF102405">
    <property type="entry name" value="MCP/YpsA-like"/>
    <property type="match status" value="1"/>
</dbReference>
<dbReference type="PANTHER" id="PTHR43022:SF1">
    <property type="entry name" value="PROTEIN SMF"/>
    <property type="match status" value="1"/>
</dbReference>
<gene>
    <name evidence="4" type="ORF">UFOPK1572_00023</name>
</gene>
<dbReference type="InterPro" id="IPR036388">
    <property type="entry name" value="WH-like_DNA-bd_sf"/>
</dbReference>
<evidence type="ECO:0000256" key="1">
    <source>
        <dbReference type="ARBA" id="ARBA00006525"/>
    </source>
</evidence>
<dbReference type="GO" id="GO:0009294">
    <property type="term" value="P:DNA-mediated transformation"/>
    <property type="evidence" value="ECO:0007669"/>
    <property type="project" value="InterPro"/>
</dbReference>
<evidence type="ECO:0000259" key="2">
    <source>
        <dbReference type="Pfam" id="PF02481"/>
    </source>
</evidence>
<proteinExistence type="inferred from homology"/>
<dbReference type="InterPro" id="IPR003488">
    <property type="entry name" value="DprA"/>
</dbReference>
<dbReference type="PANTHER" id="PTHR43022">
    <property type="entry name" value="PROTEIN SMF"/>
    <property type="match status" value="1"/>
</dbReference>
<organism evidence="4">
    <name type="scientific">freshwater metagenome</name>
    <dbReference type="NCBI Taxonomy" id="449393"/>
    <lineage>
        <taxon>unclassified sequences</taxon>
        <taxon>metagenomes</taxon>
        <taxon>ecological metagenomes</taxon>
    </lineage>
</organism>
<dbReference type="Gene3D" id="3.40.50.450">
    <property type="match status" value="1"/>
</dbReference>